<evidence type="ECO:0000313" key="2">
    <source>
        <dbReference type="EMBL" id="SEF96709.1"/>
    </source>
</evidence>
<reference evidence="2 3" key="1">
    <citation type="submission" date="2016-10" db="EMBL/GenBank/DDBJ databases">
        <authorList>
            <person name="de Groot N.N."/>
        </authorList>
    </citation>
    <scope>NUCLEOTIDE SEQUENCE [LARGE SCALE GENOMIC DNA]</scope>
    <source>
        <strain evidence="2 3">Nm13</strain>
    </source>
</reference>
<dbReference type="GO" id="GO:0008270">
    <property type="term" value="F:zinc ion binding"/>
    <property type="evidence" value="ECO:0007669"/>
    <property type="project" value="InterPro"/>
</dbReference>
<evidence type="ECO:0000313" key="3">
    <source>
        <dbReference type="Proteomes" id="UP000236753"/>
    </source>
</evidence>
<dbReference type="GO" id="GO:0004089">
    <property type="term" value="F:carbonate dehydratase activity"/>
    <property type="evidence" value="ECO:0007669"/>
    <property type="project" value="InterPro"/>
</dbReference>
<protein>
    <submittedName>
        <fullName evidence="2">Carbonic anhydrase</fullName>
    </submittedName>
</protein>
<gene>
    <name evidence="2" type="ORF">SAMN05216334_11752</name>
</gene>
<dbReference type="InterPro" id="IPR001765">
    <property type="entry name" value="Carbonic_anhydrase"/>
</dbReference>
<evidence type="ECO:0000256" key="1">
    <source>
        <dbReference type="ARBA" id="ARBA00006217"/>
    </source>
</evidence>
<name>A0A1H5WAW5_9PROT</name>
<proteinExistence type="inferred from homology"/>
<dbReference type="Proteomes" id="UP000236753">
    <property type="component" value="Unassembled WGS sequence"/>
</dbReference>
<accession>A0A1H5WAW5</accession>
<dbReference type="Gene3D" id="3.40.1050.10">
    <property type="entry name" value="Carbonic anhydrase"/>
    <property type="match status" value="1"/>
</dbReference>
<dbReference type="SUPFAM" id="SSF53056">
    <property type="entry name" value="beta-carbonic anhydrase, cab"/>
    <property type="match status" value="1"/>
</dbReference>
<comment type="similarity">
    <text evidence="1">Belongs to the beta-class carbonic anhydrase family.</text>
</comment>
<dbReference type="EMBL" id="FNUX01000017">
    <property type="protein sequence ID" value="SEF96709.1"/>
    <property type="molecule type" value="Genomic_DNA"/>
</dbReference>
<sequence length="55" mass="6137">MPGTLYENAIKMNVIHAVDELKNSAPILSRFVQEKKIKIVGGIYHLETGKVELIS</sequence>
<dbReference type="AlphaFoldDB" id="A0A1H5WAW5"/>
<dbReference type="InterPro" id="IPR036874">
    <property type="entry name" value="Carbonic_anhydrase_sf"/>
</dbReference>
<dbReference type="Pfam" id="PF00484">
    <property type="entry name" value="Pro_CA"/>
    <property type="match status" value="1"/>
</dbReference>
<organism evidence="2 3">
    <name type="scientific">Nitrosomonas ureae</name>
    <dbReference type="NCBI Taxonomy" id="44577"/>
    <lineage>
        <taxon>Bacteria</taxon>
        <taxon>Pseudomonadati</taxon>
        <taxon>Pseudomonadota</taxon>
        <taxon>Betaproteobacteria</taxon>
        <taxon>Nitrosomonadales</taxon>
        <taxon>Nitrosomonadaceae</taxon>
        <taxon>Nitrosomonas</taxon>
    </lineage>
</organism>